<dbReference type="Proteomes" id="UP000191135">
    <property type="component" value="Plasmid pMM259"/>
</dbReference>
<dbReference type="eggNOG" id="COG0745">
    <property type="taxonomic scope" value="Bacteria"/>
</dbReference>
<evidence type="ECO:0000313" key="8">
    <source>
        <dbReference type="EMBL" id="AQZ54296.1"/>
    </source>
</evidence>
<dbReference type="CDD" id="cd00383">
    <property type="entry name" value="trans_reg_C"/>
    <property type="match status" value="1"/>
</dbReference>
<dbReference type="SMART" id="SM00862">
    <property type="entry name" value="Trans_reg_C"/>
    <property type="match status" value="1"/>
</dbReference>
<dbReference type="OrthoDB" id="165980at2"/>
<dbReference type="InterPro" id="IPR039420">
    <property type="entry name" value="WalR-like"/>
</dbReference>
<protein>
    <submittedName>
        <fullName evidence="8">Phosphate regulon transcriptional regulatory protein PhoB</fullName>
    </submittedName>
</protein>
<evidence type="ECO:0000259" key="7">
    <source>
        <dbReference type="PROSITE" id="PS51755"/>
    </source>
</evidence>
<evidence type="ECO:0000259" key="6">
    <source>
        <dbReference type="PROSITE" id="PS50110"/>
    </source>
</evidence>
<dbReference type="Pfam" id="PF00072">
    <property type="entry name" value="Response_reg"/>
    <property type="match status" value="1"/>
</dbReference>
<dbReference type="InterPro" id="IPR001867">
    <property type="entry name" value="OmpR/PhoB-type_DNA-bd"/>
</dbReference>
<keyword evidence="3 5" id="KW-0238">DNA-binding</keyword>
<dbReference type="PROSITE" id="PS50110">
    <property type="entry name" value="RESPONSE_REGULATORY"/>
    <property type="match status" value="1"/>
</dbReference>
<dbReference type="InterPro" id="IPR001789">
    <property type="entry name" value="Sig_transdc_resp-reg_receiver"/>
</dbReference>
<keyword evidence="1" id="KW-0597">Phosphoprotein</keyword>
<sequence length="235" mass="26589">MLKQKALDLLKPRILVVENGMVERDSLFRQLQDSGYAACVAMDGKTPLQAARDERPDIVLFNWVAPNDYGFNLCRSFKQDSATRQMPLIILSGSSGEEDKVKGLELGADDYLSKPYSSSELAARLHVQLRRIDSGKVRPCLTFERIALDEDALRVYIEGRPVHLGPTEYRMLAAFMSRPGRPFTREQLLERAGRRKGDVDIRSVDVHIGRLRKVLNQKKTNYPLRTIRGIGYALG</sequence>
<geneLocation type="plasmid" evidence="9">
    <name>pmm259</name>
</geneLocation>
<dbReference type="Gene3D" id="1.10.10.10">
    <property type="entry name" value="Winged helix-like DNA-binding domain superfamily/Winged helix DNA-binding domain"/>
    <property type="match status" value="1"/>
</dbReference>
<dbReference type="PANTHER" id="PTHR48111:SF40">
    <property type="entry name" value="PHOSPHATE REGULON TRANSCRIPTIONAL REGULATORY PROTEIN PHOB"/>
    <property type="match status" value="1"/>
</dbReference>
<dbReference type="RefSeq" id="WP_018065833.1">
    <property type="nucleotide sequence ID" value="NZ_AQWH01000016.1"/>
</dbReference>
<dbReference type="EMBL" id="CP020332">
    <property type="protein sequence ID" value="AQZ54296.1"/>
    <property type="molecule type" value="Genomic_DNA"/>
</dbReference>
<accession>A0A1U9Z9F8</accession>
<keyword evidence="2" id="KW-0902">Two-component regulatory system</keyword>
<dbReference type="SUPFAM" id="SSF52172">
    <property type="entry name" value="CheY-like"/>
    <property type="match status" value="1"/>
</dbReference>
<dbReference type="GO" id="GO:0000976">
    <property type="term" value="F:transcription cis-regulatory region binding"/>
    <property type="evidence" value="ECO:0007669"/>
    <property type="project" value="TreeGrafter"/>
</dbReference>
<evidence type="ECO:0000313" key="9">
    <source>
        <dbReference type="Proteomes" id="UP000191135"/>
    </source>
</evidence>
<evidence type="ECO:0000256" key="5">
    <source>
        <dbReference type="PROSITE-ProRule" id="PRU01091"/>
    </source>
</evidence>
<feature type="domain" description="OmpR/PhoB-type" evidence="7">
    <location>
        <begin position="138"/>
        <end position="235"/>
    </location>
</feature>
<dbReference type="InterPro" id="IPR011006">
    <property type="entry name" value="CheY-like_superfamily"/>
</dbReference>
<dbReference type="Gene3D" id="6.10.250.690">
    <property type="match status" value="1"/>
</dbReference>
<dbReference type="SUPFAM" id="SSF46894">
    <property type="entry name" value="C-terminal effector domain of the bipartite response regulators"/>
    <property type="match status" value="1"/>
</dbReference>
<feature type="domain" description="Response regulatory" evidence="6">
    <location>
        <begin position="13"/>
        <end position="129"/>
    </location>
</feature>
<feature type="DNA-binding region" description="OmpR/PhoB-type" evidence="5">
    <location>
        <begin position="138"/>
        <end position="235"/>
    </location>
</feature>
<keyword evidence="9" id="KW-1185">Reference proteome</keyword>
<gene>
    <name evidence="8" type="primary">phoB_2</name>
    <name evidence="8" type="ORF">Mame_05004</name>
</gene>
<dbReference type="GO" id="GO:0005829">
    <property type="term" value="C:cytosol"/>
    <property type="evidence" value="ECO:0007669"/>
    <property type="project" value="TreeGrafter"/>
</dbReference>
<evidence type="ECO:0000256" key="1">
    <source>
        <dbReference type="ARBA" id="ARBA00022553"/>
    </source>
</evidence>
<dbReference type="InterPro" id="IPR016032">
    <property type="entry name" value="Sig_transdc_resp-reg_C-effctor"/>
</dbReference>
<name>A0A1U9Z9F8_9HYPH</name>
<dbReference type="SMART" id="SM00448">
    <property type="entry name" value="REC"/>
    <property type="match status" value="1"/>
</dbReference>
<dbReference type="GO" id="GO:0000156">
    <property type="term" value="F:phosphorelay response regulator activity"/>
    <property type="evidence" value="ECO:0007669"/>
    <property type="project" value="TreeGrafter"/>
</dbReference>
<evidence type="ECO:0000256" key="2">
    <source>
        <dbReference type="ARBA" id="ARBA00023012"/>
    </source>
</evidence>
<dbReference type="PANTHER" id="PTHR48111">
    <property type="entry name" value="REGULATOR OF RPOS"/>
    <property type="match status" value="1"/>
</dbReference>
<comment type="caution">
    <text evidence="4">Lacks conserved residue(s) required for the propagation of feature annotation.</text>
</comment>
<evidence type="ECO:0000256" key="4">
    <source>
        <dbReference type="PROSITE-ProRule" id="PRU00169"/>
    </source>
</evidence>
<dbReference type="Gene3D" id="3.40.50.2300">
    <property type="match status" value="1"/>
</dbReference>
<dbReference type="Pfam" id="PF00486">
    <property type="entry name" value="Trans_reg_C"/>
    <property type="match status" value="1"/>
</dbReference>
<dbReference type="GO" id="GO:0032993">
    <property type="term" value="C:protein-DNA complex"/>
    <property type="evidence" value="ECO:0007669"/>
    <property type="project" value="TreeGrafter"/>
</dbReference>
<proteinExistence type="predicted"/>
<organism evidence="8 9">
    <name type="scientific">Martelella mediterranea DSM 17316</name>
    <dbReference type="NCBI Taxonomy" id="1122214"/>
    <lineage>
        <taxon>Bacteria</taxon>
        <taxon>Pseudomonadati</taxon>
        <taxon>Pseudomonadota</taxon>
        <taxon>Alphaproteobacteria</taxon>
        <taxon>Hyphomicrobiales</taxon>
        <taxon>Aurantimonadaceae</taxon>
        <taxon>Martelella</taxon>
    </lineage>
</organism>
<dbReference type="AlphaFoldDB" id="A0A1U9Z9F8"/>
<dbReference type="InterPro" id="IPR036388">
    <property type="entry name" value="WH-like_DNA-bd_sf"/>
</dbReference>
<evidence type="ECO:0000256" key="3">
    <source>
        <dbReference type="ARBA" id="ARBA00023125"/>
    </source>
</evidence>
<keyword evidence="8" id="KW-0614">Plasmid</keyword>
<reference evidence="8 9" key="1">
    <citation type="submission" date="2017-03" db="EMBL/GenBank/DDBJ databases">
        <title>Foreign affairs: Plasmid Transfer between Roseobacters and Rhizobia.</title>
        <authorList>
            <person name="Bartling P."/>
            <person name="Bunk B."/>
            <person name="Overmann J."/>
            <person name="Brinkmann H."/>
            <person name="Petersen J."/>
        </authorList>
    </citation>
    <scope>NUCLEOTIDE SEQUENCE [LARGE SCALE GENOMIC DNA]</scope>
    <source>
        <strain evidence="8 9">MACL11</strain>
        <plasmid evidence="9">Plasmid pmm259</plasmid>
    </source>
</reference>
<dbReference type="KEGG" id="mmed:Mame_05004"/>
<dbReference type="PROSITE" id="PS51755">
    <property type="entry name" value="OMPR_PHOB"/>
    <property type="match status" value="1"/>
</dbReference>
<dbReference type="GO" id="GO:0006355">
    <property type="term" value="P:regulation of DNA-templated transcription"/>
    <property type="evidence" value="ECO:0007669"/>
    <property type="project" value="InterPro"/>
</dbReference>